<protein>
    <submittedName>
        <fullName evidence="6">TetR/AcrR family transcriptional regulator</fullName>
    </submittedName>
</protein>
<dbReference type="EMBL" id="DVJS01000199">
    <property type="protein sequence ID" value="HIS97905.1"/>
    <property type="molecule type" value="Genomic_DNA"/>
</dbReference>
<dbReference type="AlphaFoldDB" id="A0A9D1G5V3"/>
<dbReference type="Gene3D" id="1.10.357.10">
    <property type="entry name" value="Tetracycline Repressor, domain 2"/>
    <property type="match status" value="1"/>
</dbReference>
<proteinExistence type="predicted"/>
<dbReference type="PANTHER" id="PTHR30055:SF234">
    <property type="entry name" value="HTH-TYPE TRANSCRIPTIONAL REGULATOR BETI"/>
    <property type="match status" value="1"/>
</dbReference>
<evidence type="ECO:0000259" key="5">
    <source>
        <dbReference type="PROSITE" id="PS50977"/>
    </source>
</evidence>
<keyword evidence="2 4" id="KW-0238">DNA-binding</keyword>
<dbReference type="PANTHER" id="PTHR30055">
    <property type="entry name" value="HTH-TYPE TRANSCRIPTIONAL REGULATOR RUTR"/>
    <property type="match status" value="1"/>
</dbReference>
<keyword evidence="1" id="KW-0805">Transcription regulation</keyword>
<dbReference type="InterPro" id="IPR050109">
    <property type="entry name" value="HTH-type_TetR-like_transc_reg"/>
</dbReference>
<evidence type="ECO:0000313" key="7">
    <source>
        <dbReference type="Proteomes" id="UP000886876"/>
    </source>
</evidence>
<evidence type="ECO:0000256" key="4">
    <source>
        <dbReference type="PROSITE-ProRule" id="PRU00335"/>
    </source>
</evidence>
<name>A0A9D1G5V3_9FIRM</name>
<dbReference type="GO" id="GO:0003700">
    <property type="term" value="F:DNA-binding transcription factor activity"/>
    <property type="evidence" value="ECO:0007669"/>
    <property type="project" value="TreeGrafter"/>
</dbReference>
<reference evidence="6" key="1">
    <citation type="submission" date="2020-10" db="EMBL/GenBank/DDBJ databases">
        <authorList>
            <person name="Gilroy R."/>
        </authorList>
    </citation>
    <scope>NUCLEOTIDE SEQUENCE</scope>
    <source>
        <strain evidence="6">ChiHecec3B27-6122</strain>
    </source>
</reference>
<evidence type="ECO:0000256" key="1">
    <source>
        <dbReference type="ARBA" id="ARBA00023015"/>
    </source>
</evidence>
<dbReference type="GO" id="GO:0000976">
    <property type="term" value="F:transcription cis-regulatory region binding"/>
    <property type="evidence" value="ECO:0007669"/>
    <property type="project" value="TreeGrafter"/>
</dbReference>
<accession>A0A9D1G5V3</accession>
<dbReference type="SUPFAM" id="SSF46689">
    <property type="entry name" value="Homeodomain-like"/>
    <property type="match status" value="1"/>
</dbReference>
<feature type="domain" description="HTH tetR-type" evidence="5">
    <location>
        <begin position="7"/>
        <end position="67"/>
    </location>
</feature>
<dbReference type="InterPro" id="IPR001647">
    <property type="entry name" value="HTH_TetR"/>
</dbReference>
<evidence type="ECO:0000313" key="6">
    <source>
        <dbReference type="EMBL" id="HIS97905.1"/>
    </source>
</evidence>
<gene>
    <name evidence="6" type="ORF">IAD42_08025</name>
</gene>
<dbReference type="PROSITE" id="PS50977">
    <property type="entry name" value="HTH_TETR_2"/>
    <property type="match status" value="1"/>
</dbReference>
<organism evidence="6 7">
    <name type="scientific">Candidatus Scatomorpha pullistercoris</name>
    <dbReference type="NCBI Taxonomy" id="2840929"/>
    <lineage>
        <taxon>Bacteria</taxon>
        <taxon>Bacillati</taxon>
        <taxon>Bacillota</taxon>
        <taxon>Clostridia</taxon>
        <taxon>Eubacteriales</taxon>
        <taxon>Candidatus Scatomorpha</taxon>
    </lineage>
</organism>
<evidence type="ECO:0000256" key="3">
    <source>
        <dbReference type="ARBA" id="ARBA00023163"/>
    </source>
</evidence>
<feature type="DNA-binding region" description="H-T-H motif" evidence="4">
    <location>
        <begin position="30"/>
        <end position="49"/>
    </location>
</feature>
<dbReference type="InterPro" id="IPR009057">
    <property type="entry name" value="Homeodomain-like_sf"/>
</dbReference>
<dbReference type="Pfam" id="PF00440">
    <property type="entry name" value="TetR_N"/>
    <property type="match status" value="1"/>
</dbReference>
<keyword evidence="3" id="KW-0804">Transcription</keyword>
<dbReference type="Proteomes" id="UP000886876">
    <property type="component" value="Unassembled WGS sequence"/>
</dbReference>
<reference evidence="6" key="2">
    <citation type="journal article" date="2021" name="PeerJ">
        <title>Extensive microbial diversity within the chicken gut microbiome revealed by metagenomics and culture.</title>
        <authorList>
            <person name="Gilroy R."/>
            <person name="Ravi A."/>
            <person name="Getino M."/>
            <person name="Pursley I."/>
            <person name="Horton D.L."/>
            <person name="Alikhan N.F."/>
            <person name="Baker D."/>
            <person name="Gharbi K."/>
            <person name="Hall N."/>
            <person name="Watson M."/>
            <person name="Adriaenssens E.M."/>
            <person name="Foster-Nyarko E."/>
            <person name="Jarju S."/>
            <person name="Secka A."/>
            <person name="Antonio M."/>
            <person name="Oren A."/>
            <person name="Chaudhuri R.R."/>
            <person name="La Ragione R."/>
            <person name="Hildebrand F."/>
            <person name="Pallen M.J."/>
        </authorList>
    </citation>
    <scope>NUCLEOTIDE SEQUENCE</scope>
    <source>
        <strain evidence="6">ChiHecec3B27-6122</strain>
    </source>
</reference>
<sequence>MSREKVLCGKGEIIQVAVGIVDREGMEAVSIRRIAKELGVSSMTIYNYVENLQDVKKYVLISGFDRMYSRIFEALNASPGVGGSAGVCRAVALEVFRFADKNRGMFTYMYSDGRLLFHQDAEVRPFYDFFAKFIKRGRRSRDEWMANERCFRLFETLVFTMADQHCTGVKSQTEDEFLEYVDFYLDHCMPGKK</sequence>
<evidence type="ECO:0000256" key="2">
    <source>
        <dbReference type="ARBA" id="ARBA00023125"/>
    </source>
</evidence>
<comment type="caution">
    <text evidence="6">The sequence shown here is derived from an EMBL/GenBank/DDBJ whole genome shotgun (WGS) entry which is preliminary data.</text>
</comment>